<dbReference type="CDD" id="cd07782">
    <property type="entry name" value="ASKHA_NBD_FGGY_D-RBK"/>
    <property type="match status" value="1"/>
</dbReference>
<evidence type="ECO:0000313" key="6">
    <source>
        <dbReference type="EMBL" id="MBA5778054.1"/>
    </source>
</evidence>
<dbReference type="Proteomes" id="UP000541109">
    <property type="component" value="Unassembled WGS sequence"/>
</dbReference>
<dbReference type="Gene3D" id="1.20.58.2240">
    <property type="match status" value="1"/>
</dbReference>
<dbReference type="AlphaFoldDB" id="A0A839AGJ4"/>
<dbReference type="PANTHER" id="PTHR43435">
    <property type="entry name" value="RIBULOKINASE"/>
    <property type="match status" value="1"/>
</dbReference>
<dbReference type="EMBL" id="JACFXV010000054">
    <property type="protein sequence ID" value="MBA5778054.1"/>
    <property type="molecule type" value="Genomic_DNA"/>
</dbReference>
<dbReference type="Pfam" id="PF00370">
    <property type="entry name" value="FGGY_N"/>
    <property type="match status" value="1"/>
</dbReference>
<comment type="similarity">
    <text evidence="1">Belongs to the FGGY kinase family.</text>
</comment>
<dbReference type="NCBIfam" id="TIGR01315">
    <property type="entry name" value="5C_CHO_kinase"/>
    <property type="match status" value="1"/>
</dbReference>
<gene>
    <name evidence="6" type="ORF">H2509_13070</name>
</gene>
<dbReference type="InterPro" id="IPR018484">
    <property type="entry name" value="FGGY_N"/>
</dbReference>
<dbReference type="GO" id="GO:0019321">
    <property type="term" value="P:pentose metabolic process"/>
    <property type="evidence" value="ECO:0007669"/>
    <property type="project" value="TreeGrafter"/>
</dbReference>
<dbReference type="PIRSF" id="PIRSF000538">
    <property type="entry name" value="GlpK"/>
    <property type="match status" value="1"/>
</dbReference>
<protein>
    <submittedName>
        <fullName evidence="6">FGGY-family carbohydrate kinase</fullName>
    </submittedName>
</protein>
<evidence type="ECO:0000256" key="1">
    <source>
        <dbReference type="ARBA" id="ARBA00009156"/>
    </source>
</evidence>
<evidence type="ECO:0000259" key="5">
    <source>
        <dbReference type="Pfam" id="PF02782"/>
    </source>
</evidence>
<comment type="caution">
    <text evidence="6">The sequence shown here is derived from an EMBL/GenBank/DDBJ whole genome shotgun (WGS) entry which is preliminary data.</text>
</comment>
<proteinExistence type="inferred from homology"/>
<dbReference type="GO" id="GO:0019150">
    <property type="term" value="F:D-ribulokinase activity"/>
    <property type="evidence" value="ECO:0007669"/>
    <property type="project" value="TreeGrafter"/>
</dbReference>
<dbReference type="InterPro" id="IPR006003">
    <property type="entry name" value="FGGY_RbtK-like"/>
</dbReference>
<sequence length="544" mass="58155">MARAYVCAVDVGTASARAGIFDDRGQLLSRAVHPITAYQPEAGHGEYDSEEIWRAVCAAVKAARAETGLSAGAIAGIGFDATCSLVVRGENLSGIGISASGGDRFDTIAWFDHRAIGEAEECTATGHRVLDYIGGVMSPEMQTPKLLWLKRNRPESWRAARHFFDLADYLTFRATGSTARSQCTLTSKWTYLAHDGGWQHDFFRGLGLDDMLAQGGLPDEAIPVGAPVGTLTAKAAEDLGLTEACRVASGLIDAFAGALGVIGGRDDDRLYSQLALIAGTSSCLMGFSPSPRHLAGVWGPYFGAALPGQWLFEAGQSATGALLDHVIRIHGGGLEPDAATHRRLAERIAKMRADPHADLGESLHVLPDFHGNRSPFAEPQARGVISGLALDSSFDGLCRLYWRTAVAIALGLRHILDHLAANGSGIDTLHIAGGHTRNPLITALYADATGLTVHQSETEDAVLAGTAMAAATACGLYANLPEACRAMQRPHRVIEPDMAARPAYDRDYAIFLRMHEHRREVEAMQLQLNQPAEALSDPLQPRDL</sequence>
<keyword evidence="2" id="KW-0808">Transferase</keyword>
<dbReference type="Pfam" id="PF02782">
    <property type="entry name" value="FGGY_C"/>
    <property type="match status" value="1"/>
</dbReference>
<keyword evidence="7" id="KW-1185">Reference proteome</keyword>
<evidence type="ECO:0000259" key="4">
    <source>
        <dbReference type="Pfam" id="PF00370"/>
    </source>
</evidence>
<dbReference type="Gene3D" id="3.30.420.40">
    <property type="match status" value="1"/>
</dbReference>
<dbReference type="InterPro" id="IPR043129">
    <property type="entry name" value="ATPase_NBD"/>
</dbReference>
<dbReference type="SUPFAM" id="SSF53067">
    <property type="entry name" value="Actin-like ATPase domain"/>
    <property type="match status" value="2"/>
</dbReference>
<feature type="domain" description="Carbohydrate kinase FGGY C-terminal" evidence="5">
    <location>
        <begin position="274"/>
        <end position="473"/>
    </location>
</feature>
<accession>A0A839AGJ4</accession>
<dbReference type="RefSeq" id="WP_182166061.1">
    <property type="nucleotide sequence ID" value="NZ_JACFXV010000054.1"/>
</dbReference>
<dbReference type="PANTHER" id="PTHR43435:SF4">
    <property type="entry name" value="FGGY CARBOHYDRATE KINASE DOMAIN-CONTAINING PROTEIN"/>
    <property type="match status" value="1"/>
</dbReference>
<evidence type="ECO:0000313" key="7">
    <source>
        <dbReference type="Proteomes" id="UP000541109"/>
    </source>
</evidence>
<reference evidence="6 7" key="1">
    <citation type="submission" date="2020-07" db="EMBL/GenBank/DDBJ databases">
        <title>Stappia sp., F7233, whole genome shotgun sequencing project.</title>
        <authorList>
            <person name="Jiang S."/>
            <person name="Liu Z.W."/>
            <person name="Du Z.J."/>
        </authorList>
    </citation>
    <scope>NUCLEOTIDE SEQUENCE [LARGE SCALE GENOMIC DNA]</scope>
    <source>
        <strain evidence="6 7">F7233</strain>
    </source>
</reference>
<dbReference type="GO" id="GO:0005737">
    <property type="term" value="C:cytoplasm"/>
    <property type="evidence" value="ECO:0007669"/>
    <property type="project" value="TreeGrafter"/>
</dbReference>
<feature type="domain" description="Carbohydrate kinase FGGY N-terminal" evidence="4">
    <location>
        <begin position="5"/>
        <end position="260"/>
    </location>
</feature>
<keyword evidence="3 6" id="KW-0418">Kinase</keyword>
<evidence type="ECO:0000256" key="2">
    <source>
        <dbReference type="ARBA" id="ARBA00022679"/>
    </source>
</evidence>
<dbReference type="InterPro" id="IPR018485">
    <property type="entry name" value="FGGY_C"/>
</dbReference>
<evidence type="ECO:0000256" key="3">
    <source>
        <dbReference type="ARBA" id="ARBA00022777"/>
    </source>
</evidence>
<name>A0A839AGJ4_9HYPH</name>
<organism evidence="6 7">
    <name type="scientific">Stappia albiluteola</name>
    <dbReference type="NCBI Taxonomy" id="2758565"/>
    <lineage>
        <taxon>Bacteria</taxon>
        <taxon>Pseudomonadati</taxon>
        <taxon>Pseudomonadota</taxon>
        <taxon>Alphaproteobacteria</taxon>
        <taxon>Hyphomicrobiales</taxon>
        <taxon>Stappiaceae</taxon>
        <taxon>Stappia</taxon>
    </lineage>
</organism>
<dbReference type="InterPro" id="IPR000577">
    <property type="entry name" value="Carb_kinase_FGGY"/>
</dbReference>